<dbReference type="AlphaFoldDB" id="A0A6A5XUI5"/>
<reference evidence="1" key="1">
    <citation type="journal article" date="2020" name="Stud. Mycol.">
        <title>101 Dothideomycetes genomes: a test case for predicting lifestyles and emergence of pathogens.</title>
        <authorList>
            <person name="Haridas S."/>
            <person name="Albert R."/>
            <person name="Binder M."/>
            <person name="Bloem J."/>
            <person name="Labutti K."/>
            <person name="Salamov A."/>
            <person name="Andreopoulos B."/>
            <person name="Baker S."/>
            <person name="Barry K."/>
            <person name="Bills G."/>
            <person name="Bluhm B."/>
            <person name="Cannon C."/>
            <person name="Castanera R."/>
            <person name="Culley D."/>
            <person name="Daum C."/>
            <person name="Ezra D."/>
            <person name="Gonzalez J."/>
            <person name="Henrissat B."/>
            <person name="Kuo A."/>
            <person name="Liang C."/>
            <person name="Lipzen A."/>
            <person name="Lutzoni F."/>
            <person name="Magnuson J."/>
            <person name="Mondo S."/>
            <person name="Nolan M."/>
            <person name="Ohm R."/>
            <person name="Pangilinan J."/>
            <person name="Park H.-J."/>
            <person name="Ramirez L."/>
            <person name="Alfaro M."/>
            <person name="Sun H."/>
            <person name="Tritt A."/>
            <person name="Yoshinaga Y."/>
            <person name="Zwiers L.-H."/>
            <person name="Turgeon B."/>
            <person name="Goodwin S."/>
            <person name="Spatafora J."/>
            <person name="Crous P."/>
            <person name="Grigoriev I."/>
        </authorList>
    </citation>
    <scope>NUCLEOTIDE SEQUENCE</scope>
    <source>
        <strain evidence="1">CBS 175.79</strain>
    </source>
</reference>
<dbReference type="RefSeq" id="XP_033384243.1">
    <property type="nucleotide sequence ID" value="XM_033521674.1"/>
</dbReference>
<name>A0A6A5XUI5_9PLEO</name>
<protein>
    <submittedName>
        <fullName evidence="1">Uncharacterized protein</fullName>
    </submittedName>
</protein>
<evidence type="ECO:0000313" key="1">
    <source>
        <dbReference type="EMBL" id="KAF2015904.1"/>
    </source>
</evidence>
<dbReference type="EMBL" id="ML978069">
    <property type="protein sequence ID" value="KAF2015904.1"/>
    <property type="molecule type" value="Genomic_DNA"/>
</dbReference>
<keyword evidence="2" id="KW-1185">Reference proteome</keyword>
<evidence type="ECO:0000313" key="2">
    <source>
        <dbReference type="Proteomes" id="UP000799778"/>
    </source>
</evidence>
<sequence length="109" mass="12235">MYAQTDYESEEEELIERVRERGCFFSWGGSAYACVCVCMRVYGCGWYCRLSTVCCVVWCFSFLGGTGRGGGWPPRCWELGDLSLGQLGWMQAVAVCLQSALSHTTQHSY</sequence>
<dbReference type="GeneID" id="54279071"/>
<proteinExistence type="predicted"/>
<accession>A0A6A5XUI5</accession>
<organism evidence="1 2">
    <name type="scientific">Aaosphaeria arxii CBS 175.79</name>
    <dbReference type="NCBI Taxonomy" id="1450172"/>
    <lineage>
        <taxon>Eukaryota</taxon>
        <taxon>Fungi</taxon>
        <taxon>Dikarya</taxon>
        <taxon>Ascomycota</taxon>
        <taxon>Pezizomycotina</taxon>
        <taxon>Dothideomycetes</taxon>
        <taxon>Pleosporomycetidae</taxon>
        <taxon>Pleosporales</taxon>
        <taxon>Pleosporales incertae sedis</taxon>
        <taxon>Aaosphaeria</taxon>
    </lineage>
</organism>
<dbReference type="Proteomes" id="UP000799778">
    <property type="component" value="Unassembled WGS sequence"/>
</dbReference>
<gene>
    <name evidence="1" type="ORF">BU24DRAFT_187506</name>
</gene>